<proteinExistence type="predicted"/>
<organism evidence="2 3">
    <name type="scientific">Edaphosphingomonas haloaromaticamans</name>
    <dbReference type="NCBI Taxonomy" id="653954"/>
    <lineage>
        <taxon>Bacteria</taxon>
        <taxon>Pseudomonadati</taxon>
        <taxon>Pseudomonadota</taxon>
        <taxon>Alphaproteobacteria</taxon>
        <taxon>Sphingomonadales</taxon>
        <taxon>Rhizorhabdaceae</taxon>
        <taxon>Edaphosphingomonas</taxon>
    </lineage>
</organism>
<dbReference type="SUPFAM" id="SSF48695">
    <property type="entry name" value="Multiheme cytochromes"/>
    <property type="match status" value="1"/>
</dbReference>
<dbReference type="RefSeq" id="WP_254684432.1">
    <property type="nucleotide sequence ID" value="NZ_MIPT01000001.1"/>
</dbReference>
<reference evidence="2 3" key="1">
    <citation type="submission" date="2016-09" db="EMBL/GenBank/DDBJ databases">
        <title>Metabolic pathway, cell adaptation mechanisms and a novel monoxygenase revealed through proteogenomic-transcription analysis of a Sphingomonas haloaromaticamans strain degrading the fungicide ortho-phenylphenol.</title>
        <authorList>
            <person name="Perruchon C."/>
            <person name="Papadopoulou E.S."/>
            <person name="Rousidou C."/>
            <person name="Vasileiadis S."/>
            <person name="Tanou G."/>
            <person name="Amoutzias G."/>
            <person name="Molassiotis A."/>
            <person name="Karpouzas D.G."/>
        </authorList>
    </citation>
    <scope>NUCLEOTIDE SEQUENCE [LARGE SCALE GENOMIC DNA]</scope>
    <source>
        <strain evidence="2 3">P3</strain>
    </source>
</reference>
<feature type="domain" description="Cytochrome c-552/4" evidence="1">
    <location>
        <begin position="88"/>
        <end position="150"/>
    </location>
</feature>
<evidence type="ECO:0000313" key="2">
    <source>
        <dbReference type="EMBL" id="OHT20417.1"/>
    </source>
</evidence>
<keyword evidence="3" id="KW-1185">Reference proteome</keyword>
<name>A0A1S1HE83_9SPHN</name>
<dbReference type="Gene3D" id="1.10.1130.10">
    <property type="entry name" value="Flavocytochrome C3, Chain A"/>
    <property type="match status" value="1"/>
</dbReference>
<dbReference type="AlphaFoldDB" id="A0A1S1HE83"/>
<evidence type="ECO:0000259" key="1">
    <source>
        <dbReference type="Pfam" id="PF13435"/>
    </source>
</evidence>
<protein>
    <recommendedName>
        <fullName evidence="1">Cytochrome c-552/4 domain-containing protein</fullName>
    </recommendedName>
</protein>
<gene>
    <name evidence="2" type="ORF">BHE75_02415</name>
</gene>
<accession>A0A1S1HE83</accession>
<dbReference type="InterPro" id="IPR023155">
    <property type="entry name" value="Cyt_c-552/4"/>
</dbReference>
<dbReference type="EMBL" id="MIPT01000001">
    <property type="protein sequence ID" value="OHT20417.1"/>
    <property type="molecule type" value="Genomic_DNA"/>
</dbReference>
<evidence type="ECO:0000313" key="3">
    <source>
        <dbReference type="Proteomes" id="UP000179467"/>
    </source>
</evidence>
<dbReference type="InterPro" id="IPR036280">
    <property type="entry name" value="Multihaem_cyt_sf"/>
</dbReference>
<comment type="caution">
    <text evidence="2">The sequence shown here is derived from an EMBL/GenBank/DDBJ whole genome shotgun (WGS) entry which is preliminary data.</text>
</comment>
<sequence>MSGGLSAGASARLIGMLGLATAVAGFFALLLLAPLSPGRSAPSRDTATIHLGVASCSGSTCHGRSEADGRIVRQDELMRWQEPSSPSGAHSRAFRVLSEPRGRAIAQRLGLKSAASAPMCLGCHADPVAPSLRGPRFQIGDGVGCESCHGGAKNWISSHYAVGATHQGNIAAGLYPLTNPRARAEKCLDCHFGSDRPGQFVSHRIMAAGHPRVSFELDLFSTLQQHHDEDADYVRRKGRIGNVRMWAVGQAAALERALSLYADARLGQDGLFPEFYFFDCHSCHRRISDEADYRTTALANPGRPIPSGMPPFNDENMIMLSAAARAAAPALADRLEADSRAFHAALATDRPTAIRAAQRLRTTANALADSFAANEFGRAQTFAIIDAVASTASAQRYTDYEGAVQAVMATDTLLNGLVNAGQVAPASAAAIRGDINRAYAAVRDPNAFRPLEFRAALSSASSAIGRLR</sequence>
<dbReference type="Pfam" id="PF13435">
    <property type="entry name" value="Cytochrome_C554"/>
    <property type="match status" value="1"/>
</dbReference>
<dbReference type="Proteomes" id="UP000179467">
    <property type="component" value="Unassembled WGS sequence"/>
</dbReference>